<gene>
    <name evidence="2" type="ORF">HMPREF9511_03447</name>
</gene>
<organism evidence="2 3">
    <name type="scientific">Enterococcus faecalis TX0630</name>
    <dbReference type="NCBI Taxonomy" id="749508"/>
    <lineage>
        <taxon>Bacteria</taxon>
        <taxon>Bacillati</taxon>
        <taxon>Bacillota</taxon>
        <taxon>Bacilli</taxon>
        <taxon>Lactobacillales</taxon>
        <taxon>Enterococcaceae</taxon>
        <taxon>Enterococcus</taxon>
    </lineage>
</organism>
<evidence type="ECO:0000256" key="1">
    <source>
        <dbReference type="SAM" id="Coils"/>
    </source>
</evidence>
<reference evidence="2 3" key="1">
    <citation type="submission" date="2010-09" db="EMBL/GenBank/DDBJ databases">
        <authorList>
            <person name="Weinstock G."/>
            <person name="Sodergren E."/>
            <person name="Clifton S."/>
            <person name="Fulton L."/>
            <person name="Fulton B."/>
            <person name="Courtney L."/>
            <person name="Fronick C."/>
            <person name="Harrison M."/>
            <person name="Strong C."/>
            <person name="Farmer C."/>
            <person name="Delahaunty K."/>
            <person name="Markovic C."/>
            <person name="Hall O."/>
            <person name="Minx P."/>
            <person name="Tomlinson C."/>
            <person name="Mitreva M."/>
            <person name="Hou S."/>
            <person name="Chen J."/>
            <person name="Wollam A."/>
            <person name="Pepin K.H."/>
            <person name="Johnson M."/>
            <person name="Bhonagiri V."/>
            <person name="Zhang X."/>
            <person name="Suruliraj S."/>
            <person name="Warren W."/>
            <person name="Chinwalla A."/>
            <person name="Mardis E.R."/>
            <person name="Wilson R.K."/>
        </authorList>
    </citation>
    <scope>NUCLEOTIDE SEQUENCE [LARGE SCALE GENOMIC DNA]</scope>
    <source>
        <strain evidence="2 3">TX0630</strain>
    </source>
</reference>
<dbReference type="InterPro" id="IPR037914">
    <property type="entry name" value="SpoVT-AbrB_sf"/>
</dbReference>
<comment type="caution">
    <text evidence="2">The sequence shown here is derived from an EMBL/GenBank/DDBJ whole genome shotgun (WGS) entry which is preliminary data.</text>
</comment>
<proteinExistence type="predicted"/>
<dbReference type="Gene3D" id="2.10.260.10">
    <property type="match status" value="1"/>
</dbReference>
<dbReference type="EMBL" id="AEBE01000176">
    <property type="protein sequence ID" value="EFU88596.1"/>
    <property type="molecule type" value="Genomic_DNA"/>
</dbReference>
<sequence length="87" mass="10102">MYTKGGLLVEIKERKLRKVGNSVVMTLSKEFLESIGATATDTVYVDEEKLKDIIVKKNMSEHQKKLQQMMENSKQKHNELYKELVTK</sequence>
<dbReference type="AlphaFoldDB" id="A0ABC9P0W3"/>
<keyword evidence="1" id="KW-0175">Coiled coil</keyword>
<protein>
    <submittedName>
        <fullName evidence="2">Addiction module antidote</fullName>
    </submittedName>
</protein>
<dbReference type="SUPFAM" id="SSF89447">
    <property type="entry name" value="AbrB/MazE/MraZ-like"/>
    <property type="match status" value="1"/>
</dbReference>
<accession>A0ABC9P0W3</accession>
<name>A0ABC9P0W3_ENTFL</name>
<dbReference type="Proteomes" id="UP000004933">
    <property type="component" value="Unassembled WGS sequence"/>
</dbReference>
<evidence type="ECO:0000313" key="2">
    <source>
        <dbReference type="EMBL" id="EFU88596.1"/>
    </source>
</evidence>
<feature type="coiled-coil region" evidence="1">
    <location>
        <begin position="56"/>
        <end position="83"/>
    </location>
</feature>
<dbReference type="NCBIfam" id="TIGR02609">
    <property type="entry name" value="doc_partner"/>
    <property type="match status" value="1"/>
</dbReference>
<dbReference type="InterPro" id="IPR013432">
    <property type="entry name" value="Doc_partner"/>
</dbReference>
<evidence type="ECO:0000313" key="3">
    <source>
        <dbReference type="Proteomes" id="UP000004933"/>
    </source>
</evidence>